<dbReference type="EMBL" id="AP027272">
    <property type="protein sequence ID" value="BDX08443.1"/>
    <property type="molecule type" value="Genomic_DNA"/>
</dbReference>
<dbReference type="AlphaFoldDB" id="A0AA48HZ06"/>
<accession>A0AA48HZ06</accession>
<sequence length="106" mass="12213">MRVRLIMDGNKKLRYVAFSIGSILVLLLLCLEMTHVRNYSVFTLNISRTIVFDFWCDLSLDSGAKWALAKKAGYVFWFVTLSAGLATSWYFRKETSILLNKIHQSV</sequence>
<evidence type="ECO:0000256" key="1">
    <source>
        <dbReference type="SAM" id="Phobius"/>
    </source>
</evidence>
<evidence type="ECO:0000313" key="2">
    <source>
        <dbReference type="EMBL" id="BDX08443.1"/>
    </source>
</evidence>
<dbReference type="Proteomes" id="UP001333710">
    <property type="component" value="Chromosome"/>
</dbReference>
<proteinExistence type="predicted"/>
<keyword evidence="3" id="KW-1185">Reference proteome</keyword>
<name>A0AA48HZ06_9ALTE</name>
<dbReference type="KEGG" id="pmaw:MACH26_39640"/>
<feature type="transmembrane region" description="Helical" evidence="1">
    <location>
        <begin position="12"/>
        <end position="34"/>
    </location>
</feature>
<reference evidence="2" key="1">
    <citation type="submission" date="2023-01" db="EMBL/GenBank/DDBJ databases">
        <title>Complete genome sequence of Planctobacterium marinum strain Dej080120_11.</title>
        <authorList>
            <person name="Ueki S."/>
            <person name="Maruyama F."/>
        </authorList>
    </citation>
    <scope>NUCLEOTIDE SEQUENCE</scope>
    <source>
        <strain evidence="2">Dej080120_11</strain>
    </source>
</reference>
<keyword evidence="1" id="KW-1133">Transmembrane helix</keyword>
<organism evidence="2 3">
    <name type="scientific">Planctobacterium marinum</name>
    <dbReference type="NCBI Taxonomy" id="1631968"/>
    <lineage>
        <taxon>Bacteria</taxon>
        <taxon>Pseudomonadati</taxon>
        <taxon>Pseudomonadota</taxon>
        <taxon>Gammaproteobacteria</taxon>
        <taxon>Alteromonadales</taxon>
        <taxon>Alteromonadaceae</taxon>
        <taxon>Planctobacterium</taxon>
    </lineage>
</organism>
<feature type="transmembrane region" description="Helical" evidence="1">
    <location>
        <begin position="74"/>
        <end position="91"/>
    </location>
</feature>
<keyword evidence="1" id="KW-0812">Transmembrane</keyword>
<keyword evidence="1" id="KW-0472">Membrane</keyword>
<evidence type="ECO:0000313" key="3">
    <source>
        <dbReference type="Proteomes" id="UP001333710"/>
    </source>
</evidence>
<protein>
    <submittedName>
        <fullName evidence="2">Uncharacterized protein</fullName>
    </submittedName>
</protein>
<gene>
    <name evidence="2" type="ORF">MACH26_39640</name>
</gene>